<keyword evidence="3" id="KW-1185">Reference proteome</keyword>
<evidence type="ECO:0000259" key="1">
    <source>
        <dbReference type="Pfam" id="PF12867"/>
    </source>
</evidence>
<dbReference type="InterPro" id="IPR034660">
    <property type="entry name" value="DinB/YfiT-like"/>
</dbReference>
<evidence type="ECO:0000313" key="3">
    <source>
        <dbReference type="Proteomes" id="UP000007523"/>
    </source>
</evidence>
<protein>
    <recommendedName>
        <fullName evidence="1">DinB-like domain-containing protein</fullName>
    </recommendedName>
</protein>
<proteinExistence type="predicted"/>
<evidence type="ECO:0000313" key="2">
    <source>
        <dbReference type="EMBL" id="AFC33465.1"/>
    </source>
</evidence>
<dbReference type="InterPro" id="IPR024775">
    <property type="entry name" value="DinB-like"/>
</dbReference>
<name>H6NQJ7_9BACL</name>
<dbReference type="SUPFAM" id="SSF109854">
    <property type="entry name" value="DinB/YfiT-like putative metalloenzymes"/>
    <property type="match status" value="1"/>
</dbReference>
<sequence>MSETNRILKDLELLIGQYEEALGRYTPEQLHRQPSPEAWSVGQVYTHLLNTAFHMQMRAITACRNGEGQPEGSKSEAGEAVFRLGAFPPIKIAVPPTDAYTPPNTEEADSLRARLEKLRGECREVEAQLAAIPADRRVPHPRLGAMNAVEWFALIEMHFRHHLRQQRELDSFLGLESA</sequence>
<dbReference type="KEGG" id="pmq:PM3016_6865"/>
<dbReference type="RefSeq" id="WP_014372463.1">
    <property type="nucleotide sequence ID" value="NC_016935.1"/>
</dbReference>
<dbReference type="Gene3D" id="1.20.120.450">
    <property type="entry name" value="dinb family like domain"/>
    <property type="match status" value="1"/>
</dbReference>
<dbReference type="EMBL" id="CP003235">
    <property type="protein sequence ID" value="AFC33465.1"/>
    <property type="molecule type" value="Genomic_DNA"/>
</dbReference>
<dbReference type="Proteomes" id="UP000007523">
    <property type="component" value="Chromosome"/>
</dbReference>
<organism evidence="2 3">
    <name type="scientific">Paenibacillus mucilaginosus 3016</name>
    <dbReference type="NCBI Taxonomy" id="1116391"/>
    <lineage>
        <taxon>Bacteria</taxon>
        <taxon>Bacillati</taxon>
        <taxon>Bacillota</taxon>
        <taxon>Bacilli</taxon>
        <taxon>Bacillales</taxon>
        <taxon>Paenibacillaceae</taxon>
        <taxon>Paenibacillus</taxon>
    </lineage>
</organism>
<dbReference type="HOGENOM" id="CLU_120523_0_0_9"/>
<gene>
    <name evidence="2" type="ORF">PM3016_6865</name>
</gene>
<accession>H6NQJ7</accession>
<dbReference type="Pfam" id="PF12867">
    <property type="entry name" value="DinB_2"/>
    <property type="match status" value="1"/>
</dbReference>
<dbReference type="AlphaFoldDB" id="H6NQJ7"/>
<feature type="domain" description="DinB-like" evidence="1">
    <location>
        <begin position="16"/>
        <end position="165"/>
    </location>
</feature>
<reference evidence="2 3" key="1">
    <citation type="journal article" date="2012" name="J. Bacteriol.">
        <title>Complete Genome Sequence of Paenibacillus mucilaginosus 3016, a Bacterium Functional as Microbial Fertilizer.</title>
        <authorList>
            <person name="Ma M."/>
            <person name="Wang Z."/>
            <person name="Li L."/>
            <person name="Jiang X."/>
            <person name="Guan D."/>
            <person name="Cao F."/>
            <person name="Chen H."/>
            <person name="Wang X."/>
            <person name="Shen D."/>
            <person name="Du B."/>
            <person name="Li J."/>
        </authorList>
    </citation>
    <scope>NUCLEOTIDE SEQUENCE [LARGE SCALE GENOMIC DNA]</scope>
    <source>
        <strain evidence="2 3">3016</strain>
    </source>
</reference>
<dbReference type="STRING" id="1116391.PM3016_6865"/>